<proteinExistence type="predicted"/>
<evidence type="ECO:0000313" key="1">
    <source>
        <dbReference type="EMBL" id="KKN60472.1"/>
    </source>
</evidence>
<feature type="non-terminal residue" evidence="1">
    <location>
        <position position="57"/>
    </location>
</feature>
<reference evidence="1" key="1">
    <citation type="journal article" date="2015" name="Nature">
        <title>Complex archaea that bridge the gap between prokaryotes and eukaryotes.</title>
        <authorList>
            <person name="Spang A."/>
            <person name="Saw J.H."/>
            <person name="Jorgensen S.L."/>
            <person name="Zaremba-Niedzwiedzka K."/>
            <person name="Martijn J."/>
            <person name="Lind A.E."/>
            <person name="van Eijk R."/>
            <person name="Schleper C."/>
            <person name="Guy L."/>
            <person name="Ettema T.J."/>
        </authorList>
    </citation>
    <scope>NUCLEOTIDE SEQUENCE</scope>
</reference>
<accession>A0A0F9SDU9</accession>
<gene>
    <name evidence="1" type="ORF">LCGC14_0531180</name>
</gene>
<sequence length="57" mass="6718">MAKIEMLVNLENFNNMKIETNEYADIGECYKEVLSVLEQWEDYSKFAISLGNNVRRI</sequence>
<organism evidence="1">
    <name type="scientific">marine sediment metagenome</name>
    <dbReference type="NCBI Taxonomy" id="412755"/>
    <lineage>
        <taxon>unclassified sequences</taxon>
        <taxon>metagenomes</taxon>
        <taxon>ecological metagenomes</taxon>
    </lineage>
</organism>
<protein>
    <submittedName>
        <fullName evidence="1">Uncharacterized protein</fullName>
    </submittedName>
</protein>
<comment type="caution">
    <text evidence="1">The sequence shown here is derived from an EMBL/GenBank/DDBJ whole genome shotgun (WGS) entry which is preliminary data.</text>
</comment>
<dbReference type="EMBL" id="LAZR01000694">
    <property type="protein sequence ID" value="KKN60472.1"/>
    <property type="molecule type" value="Genomic_DNA"/>
</dbReference>
<name>A0A0F9SDU9_9ZZZZ</name>
<dbReference type="AlphaFoldDB" id="A0A0F9SDU9"/>